<sequence length="303" mass="32634">MFRVPRDDSPSPPNPDVDLPGNPPPLENMDKARNERPDTQVVEDVQFAMVPPRMPAAFAQQRRASFPFTRESAASSMDGTSRIISTYAESEDDIGGKRVRMSGVNNRLDVTSFIGELTTPAEVSRVFVPRRSNLGRRNESTDSRLSPLPEDNSPRPSVEIIDMRLKSTTFSPAIAITTGEKSPFSEVSRKVSFAPVTYDASSRPKLPLISVPLTNTLPSSPRPAASPIASPSRAAGFKPATSSPLATPASGSSPTSQSPTSMPRSKPTYPGYAKGVRPVITGPFPMGAGEGDKVTRRNPPQRF</sequence>
<organism evidence="2 3">
    <name type="scientific">Serendipita vermifera MAFF 305830</name>
    <dbReference type="NCBI Taxonomy" id="933852"/>
    <lineage>
        <taxon>Eukaryota</taxon>
        <taxon>Fungi</taxon>
        <taxon>Dikarya</taxon>
        <taxon>Basidiomycota</taxon>
        <taxon>Agaricomycotina</taxon>
        <taxon>Agaricomycetes</taxon>
        <taxon>Sebacinales</taxon>
        <taxon>Serendipitaceae</taxon>
        <taxon>Serendipita</taxon>
    </lineage>
</organism>
<feature type="compositionally biased region" description="Basic and acidic residues" evidence="1">
    <location>
        <begin position="28"/>
        <end position="38"/>
    </location>
</feature>
<name>A0A0C3BPB3_SERVB</name>
<evidence type="ECO:0000313" key="2">
    <source>
        <dbReference type="EMBL" id="KIM33944.1"/>
    </source>
</evidence>
<evidence type="ECO:0000256" key="1">
    <source>
        <dbReference type="SAM" id="MobiDB-lite"/>
    </source>
</evidence>
<evidence type="ECO:0000313" key="3">
    <source>
        <dbReference type="Proteomes" id="UP000054097"/>
    </source>
</evidence>
<feature type="compositionally biased region" description="Pro residues" evidence="1">
    <location>
        <begin position="10"/>
        <end position="26"/>
    </location>
</feature>
<proteinExistence type="predicted"/>
<dbReference type="HOGENOM" id="CLU_918787_0_0_1"/>
<reference evidence="3" key="2">
    <citation type="submission" date="2015-01" db="EMBL/GenBank/DDBJ databases">
        <title>Evolutionary Origins and Diversification of the Mycorrhizal Mutualists.</title>
        <authorList>
            <consortium name="DOE Joint Genome Institute"/>
            <consortium name="Mycorrhizal Genomics Consortium"/>
            <person name="Kohler A."/>
            <person name="Kuo A."/>
            <person name="Nagy L.G."/>
            <person name="Floudas D."/>
            <person name="Copeland A."/>
            <person name="Barry K.W."/>
            <person name="Cichocki N."/>
            <person name="Veneault-Fourrey C."/>
            <person name="LaButti K."/>
            <person name="Lindquist E.A."/>
            <person name="Lipzen A."/>
            <person name="Lundell T."/>
            <person name="Morin E."/>
            <person name="Murat C."/>
            <person name="Riley R."/>
            <person name="Ohm R."/>
            <person name="Sun H."/>
            <person name="Tunlid A."/>
            <person name="Henrissat B."/>
            <person name="Grigoriev I.V."/>
            <person name="Hibbett D.S."/>
            <person name="Martin F."/>
        </authorList>
    </citation>
    <scope>NUCLEOTIDE SEQUENCE [LARGE SCALE GENOMIC DNA]</scope>
    <source>
        <strain evidence="3">MAFF 305830</strain>
    </source>
</reference>
<dbReference type="AlphaFoldDB" id="A0A0C3BPB3"/>
<feature type="region of interest" description="Disordered" evidence="1">
    <location>
        <begin position="1"/>
        <end position="40"/>
    </location>
</feature>
<dbReference type="EMBL" id="KN824277">
    <property type="protein sequence ID" value="KIM33944.1"/>
    <property type="molecule type" value="Genomic_DNA"/>
</dbReference>
<gene>
    <name evidence="2" type="ORF">M408DRAFT_88051</name>
</gene>
<feature type="compositionally biased region" description="Low complexity" evidence="1">
    <location>
        <begin position="218"/>
        <end position="265"/>
    </location>
</feature>
<dbReference type="OrthoDB" id="2564696at2759"/>
<protein>
    <submittedName>
        <fullName evidence="2">Uncharacterized protein</fullName>
    </submittedName>
</protein>
<feature type="region of interest" description="Disordered" evidence="1">
    <location>
        <begin position="216"/>
        <end position="303"/>
    </location>
</feature>
<reference evidence="2 3" key="1">
    <citation type="submission" date="2014-04" db="EMBL/GenBank/DDBJ databases">
        <authorList>
            <consortium name="DOE Joint Genome Institute"/>
            <person name="Kuo A."/>
            <person name="Zuccaro A."/>
            <person name="Kohler A."/>
            <person name="Nagy L.G."/>
            <person name="Floudas D."/>
            <person name="Copeland A."/>
            <person name="Barry K.W."/>
            <person name="Cichocki N."/>
            <person name="Veneault-Fourrey C."/>
            <person name="LaButti K."/>
            <person name="Lindquist E.A."/>
            <person name="Lipzen A."/>
            <person name="Lundell T."/>
            <person name="Morin E."/>
            <person name="Murat C."/>
            <person name="Sun H."/>
            <person name="Tunlid A."/>
            <person name="Henrissat B."/>
            <person name="Grigoriev I.V."/>
            <person name="Hibbett D.S."/>
            <person name="Martin F."/>
            <person name="Nordberg H.P."/>
            <person name="Cantor M.N."/>
            <person name="Hua S.X."/>
        </authorList>
    </citation>
    <scope>NUCLEOTIDE SEQUENCE [LARGE SCALE GENOMIC DNA]</scope>
    <source>
        <strain evidence="2 3">MAFF 305830</strain>
    </source>
</reference>
<dbReference type="Proteomes" id="UP000054097">
    <property type="component" value="Unassembled WGS sequence"/>
</dbReference>
<feature type="region of interest" description="Disordered" evidence="1">
    <location>
        <begin position="134"/>
        <end position="156"/>
    </location>
</feature>
<keyword evidence="3" id="KW-1185">Reference proteome</keyword>
<accession>A0A0C3BPB3</accession>